<dbReference type="AlphaFoldDB" id="A0A411WJ33"/>
<dbReference type="Proteomes" id="UP000293154">
    <property type="component" value="Chromosome"/>
</dbReference>
<accession>A0A411WJ33</accession>
<proteinExistence type="predicted"/>
<organism evidence="1 2">
    <name type="scientific">Limnobaculum zhutongyuii</name>
    <dbReference type="NCBI Taxonomy" id="2498113"/>
    <lineage>
        <taxon>Bacteria</taxon>
        <taxon>Pseudomonadati</taxon>
        <taxon>Pseudomonadota</taxon>
        <taxon>Gammaproteobacteria</taxon>
        <taxon>Enterobacterales</taxon>
        <taxon>Budviciaceae</taxon>
        <taxon>Limnobaculum</taxon>
    </lineage>
</organism>
<keyword evidence="2" id="KW-1185">Reference proteome</keyword>
<evidence type="ECO:0008006" key="3">
    <source>
        <dbReference type="Google" id="ProtNLM"/>
    </source>
</evidence>
<gene>
    <name evidence="1" type="ORF">EKN56_07075</name>
</gene>
<name>A0A411WJ33_9GAMM</name>
<dbReference type="RefSeq" id="WP_130591130.1">
    <property type="nucleotide sequence ID" value="NZ_CP034752.1"/>
</dbReference>
<evidence type="ECO:0000313" key="1">
    <source>
        <dbReference type="EMBL" id="QBH96178.1"/>
    </source>
</evidence>
<dbReference type="OrthoDB" id="6420088at2"/>
<dbReference type="KEGG" id="prag:EKN56_07075"/>
<dbReference type="PROSITE" id="PS51257">
    <property type="entry name" value="PROKAR_LIPOPROTEIN"/>
    <property type="match status" value="1"/>
</dbReference>
<evidence type="ECO:0000313" key="2">
    <source>
        <dbReference type="Proteomes" id="UP000293154"/>
    </source>
</evidence>
<dbReference type="EMBL" id="CP034752">
    <property type="protein sequence ID" value="QBH96178.1"/>
    <property type="molecule type" value="Genomic_DNA"/>
</dbReference>
<reference evidence="1 2" key="1">
    <citation type="submission" date="2019-03" db="EMBL/GenBank/DDBJ databases">
        <title>Pragia sp. nov. isolated from the gut tract of Carduelis flavirostris.</title>
        <authorList>
            <person name="Ge Y."/>
        </authorList>
    </citation>
    <scope>NUCLEOTIDE SEQUENCE [LARGE SCALE GENOMIC DNA]</scope>
    <source>
        <strain evidence="1 2">CF-458</strain>
    </source>
</reference>
<sequence length="207" mass="22641">MKKIIGLIIGSILLSGCSMVSQHNKALTDYEGSDRVGIAFDVHKDGILSNNDPIRIYPETMGCIDLQSEKNGYLGRQMFGSGESYSAGKSIGVPEATGMSKDRIELWVSAKYDIAIRTVYVGATGKTGYLSPRKGVVESVVTFKPEAGAFYYVTVDSNEVEPISKFMKVYQIIDDGTGRKTLQPVKELNIKNCPGQHPWYQKGGAIM</sequence>
<protein>
    <recommendedName>
        <fullName evidence="3">Lipoprotein</fullName>
    </recommendedName>
</protein>